<evidence type="ECO:0000313" key="7">
    <source>
        <dbReference type="Proteomes" id="UP001445472"/>
    </source>
</evidence>
<keyword evidence="3" id="KW-0720">Serine protease</keyword>
<feature type="chain" id="PRO_5045532103" evidence="4">
    <location>
        <begin position="33"/>
        <end position="277"/>
    </location>
</feature>
<evidence type="ECO:0000259" key="5">
    <source>
        <dbReference type="PROSITE" id="PS50240"/>
    </source>
</evidence>
<dbReference type="PANTHER" id="PTHR24276:SF98">
    <property type="entry name" value="FI18310P1-RELATED"/>
    <property type="match status" value="1"/>
</dbReference>
<dbReference type="EMBL" id="JBEPBX010000035">
    <property type="protein sequence ID" value="MER6617273.1"/>
    <property type="molecule type" value="Genomic_DNA"/>
</dbReference>
<dbReference type="Pfam" id="PF00089">
    <property type="entry name" value="Trypsin"/>
    <property type="match status" value="1"/>
</dbReference>
<dbReference type="PROSITE" id="PS00134">
    <property type="entry name" value="TRYPSIN_HIS"/>
    <property type="match status" value="1"/>
</dbReference>
<protein>
    <submittedName>
        <fullName evidence="6">Serine protease</fullName>
    </submittedName>
</protein>
<reference evidence="6 7" key="1">
    <citation type="submission" date="2024-06" db="EMBL/GenBank/DDBJ databases">
        <title>The Natural Products Discovery Center: Release of the First 8490 Sequenced Strains for Exploring Actinobacteria Biosynthetic Diversity.</title>
        <authorList>
            <person name="Kalkreuter E."/>
            <person name="Kautsar S.A."/>
            <person name="Yang D."/>
            <person name="Bader C.D."/>
            <person name="Teijaro C.N."/>
            <person name="Fluegel L."/>
            <person name="Davis C.M."/>
            <person name="Simpson J.R."/>
            <person name="Lauterbach L."/>
            <person name="Steele A.D."/>
            <person name="Gui C."/>
            <person name="Meng S."/>
            <person name="Li G."/>
            <person name="Viehrig K."/>
            <person name="Ye F."/>
            <person name="Su P."/>
            <person name="Kiefer A.F."/>
            <person name="Nichols A."/>
            <person name="Cepeda A.J."/>
            <person name="Yan W."/>
            <person name="Fan B."/>
            <person name="Jiang Y."/>
            <person name="Adhikari A."/>
            <person name="Zheng C.-J."/>
            <person name="Schuster L."/>
            <person name="Cowan T.M."/>
            <person name="Smanski M.J."/>
            <person name="Chevrette M.G."/>
            <person name="De Carvalho L.P.S."/>
            <person name="Shen B."/>
        </authorList>
    </citation>
    <scope>NUCLEOTIDE SEQUENCE [LARGE SCALE GENOMIC DNA]</scope>
    <source>
        <strain evidence="6 7">NPDC000837</strain>
    </source>
</reference>
<name>A0ABV1V2K4_9ACTN</name>
<dbReference type="PANTHER" id="PTHR24276">
    <property type="entry name" value="POLYSERASE-RELATED"/>
    <property type="match status" value="1"/>
</dbReference>
<keyword evidence="3" id="KW-0378">Hydrolase</keyword>
<dbReference type="GO" id="GO:0008233">
    <property type="term" value="F:peptidase activity"/>
    <property type="evidence" value="ECO:0007669"/>
    <property type="project" value="UniProtKB-KW"/>
</dbReference>
<dbReference type="InterPro" id="IPR001314">
    <property type="entry name" value="Peptidase_S1A"/>
</dbReference>
<dbReference type="InterPro" id="IPR050430">
    <property type="entry name" value="Peptidase_S1"/>
</dbReference>
<keyword evidence="3 6" id="KW-0645">Protease</keyword>
<keyword evidence="7" id="KW-1185">Reference proteome</keyword>
<dbReference type="GO" id="GO:0006508">
    <property type="term" value="P:proteolysis"/>
    <property type="evidence" value="ECO:0007669"/>
    <property type="project" value="UniProtKB-KW"/>
</dbReference>
<evidence type="ECO:0000256" key="2">
    <source>
        <dbReference type="ARBA" id="ARBA00023157"/>
    </source>
</evidence>
<dbReference type="PRINTS" id="PR00722">
    <property type="entry name" value="CHYMOTRYPSIN"/>
</dbReference>
<gene>
    <name evidence="6" type="ORF">ABT276_28775</name>
</gene>
<evidence type="ECO:0000313" key="6">
    <source>
        <dbReference type="EMBL" id="MER6617273.1"/>
    </source>
</evidence>
<dbReference type="InterPro" id="IPR018114">
    <property type="entry name" value="TRYPSIN_HIS"/>
</dbReference>
<sequence>MRRPTARGLAQVSALIAAAVVTPLAMPPPADADSVVIGGHEVRAGESPWVVALASRDRFGPVRSGQFCGGVVVAPTKVMTAAHCLSTAVLGKEAASVRDLHIIAGRSKLVGDGGREVPVRETWVAPQYDPVTNSADMALLTLAEALPKDHVLPVAGAEDPAYKVGTAATVYGWGDMKGDGSYAPSLRAARVSVLPDATCAGAYPGGRSSRYQRSTMLCAGDPQGGHDACQGDSGGPLIAEGRLIGLVSWGSGCGRPDGPGVYTRVSAVVPPLAGTAD</sequence>
<proteinExistence type="inferred from homology"/>
<evidence type="ECO:0000256" key="3">
    <source>
        <dbReference type="RuleBase" id="RU363034"/>
    </source>
</evidence>
<evidence type="ECO:0000256" key="4">
    <source>
        <dbReference type="SAM" id="SignalP"/>
    </source>
</evidence>
<dbReference type="PROSITE" id="PS00135">
    <property type="entry name" value="TRYPSIN_SER"/>
    <property type="match status" value="1"/>
</dbReference>
<dbReference type="InterPro" id="IPR033116">
    <property type="entry name" value="TRYPSIN_SER"/>
</dbReference>
<comment type="caution">
    <text evidence="6">The sequence shown here is derived from an EMBL/GenBank/DDBJ whole genome shotgun (WGS) entry which is preliminary data.</text>
</comment>
<evidence type="ECO:0000256" key="1">
    <source>
        <dbReference type="ARBA" id="ARBA00007664"/>
    </source>
</evidence>
<keyword evidence="2" id="KW-1015">Disulfide bond</keyword>
<feature type="domain" description="Peptidase S1" evidence="5">
    <location>
        <begin position="36"/>
        <end position="277"/>
    </location>
</feature>
<dbReference type="InterPro" id="IPR043504">
    <property type="entry name" value="Peptidase_S1_PA_chymotrypsin"/>
</dbReference>
<dbReference type="CDD" id="cd00190">
    <property type="entry name" value="Tryp_SPc"/>
    <property type="match status" value="1"/>
</dbReference>
<comment type="similarity">
    <text evidence="1">Belongs to the peptidase S1 family.</text>
</comment>
<dbReference type="PROSITE" id="PS50240">
    <property type="entry name" value="TRYPSIN_DOM"/>
    <property type="match status" value="1"/>
</dbReference>
<accession>A0ABV1V2K4</accession>
<dbReference type="InterPro" id="IPR001254">
    <property type="entry name" value="Trypsin_dom"/>
</dbReference>
<keyword evidence="4" id="KW-0732">Signal</keyword>
<feature type="signal peptide" evidence="4">
    <location>
        <begin position="1"/>
        <end position="32"/>
    </location>
</feature>
<dbReference type="SMART" id="SM00020">
    <property type="entry name" value="Tryp_SPc"/>
    <property type="match status" value="1"/>
</dbReference>
<dbReference type="Gene3D" id="2.40.10.10">
    <property type="entry name" value="Trypsin-like serine proteases"/>
    <property type="match status" value="1"/>
</dbReference>
<dbReference type="SUPFAM" id="SSF50494">
    <property type="entry name" value="Trypsin-like serine proteases"/>
    <property type="match status" value="1"/>
</dbReference>
<dbReference type="Proteomes" id="UP001445472">
    <property type="component" value="Unassembled WGS sequence"/>
</dbReference>
<dbReference type="RefSeq" id="WP_100109586.1">
    <property type="nucleotide sequence ID" value="NZ_JBEPBX010000035.1"/>
</dbReference>
<organism evidence="6 7">
    <name type="scientific">Streptomyces xantholiticus</name>
    <dbReference type="NCBI Taxonomy" id="68285"/>
    <lineage>
        <taxon>Bacteria</taxon>
        <taxon>Bacillati</taxon>
        <taxon>Actinomycetota</taxon>
        <taxon>Actinomycetes</taxon>
        <taxon>Kitasatosporales</taxon>
        <taxon>Streptomycetaceae</taxon>
        <taxon>Streptomyces</taxon>
    </lineage>
</organism>
<dbReference type="InterPro" id="IPR009003">
    <property type="entry name" value="Peptidase_S1_PA"/>
</dbReference>